<keyword evidence="4 6" id="KW-1133">Transmembrane helix</keyword>
<dbReference type="Proteomes" id="UP000607397">
    <property type="component" value="Unassembled WGS sequence"/>
</dbReference>
<comment type="similarity">
    <text evidence="2">Belongs to the EamA transporter family.</text>
</comment>
<evidence type="ECO:0000256" key="6">
    <source>
        <dbReference type="SAM" id="Phobius"/>
    </source>
</evidence>
<dbReference type="PANTHER" id="PTHR22911">
    <property type="entry name" value="ACYL-MALONYL CONDENSING ENZYME-RELATED"/>
    <property type="match status" value="1"/>
</dbReference>
<evidence type="ECO:0000313" key="8">
    <source>
        <dbReference type="EMBL" id="NCJ05038.1"/>
    </source>
</evidence>
<dbReference type="Gene3D" id="1.10.3730.20">
    <property type="match status" value="1"/>
</dbReference>
<sequence length="287" mass="31491">MLWILFACLTALFESLKDLASKHRLQTTDPYLVAWSLAFFSLPLLWPLVLWLGIPPLGAQFGLALWVGGSLNVISMTMYIRAISLSDLSLTVPLITLTPMFLLITSPLIVGEVADWSDIVGIALIVGGSYVLNLRQSQKGWWAPVQRLWCDRGSRLMSFVALIWSITAVFDKVGVQNSSPTFWVVALFSFLAVGMLPMVLIKSPQPVQALAKHWWALAPIGVLQGIAVVFQMQAISLALVTQVIAIKRTSALLSVLWGCLLLKETGLKDRLMGTAMMVLGVLCITLL</sequence>
<evidence type="ECO:0000256" key="5">
    <source>
        <dbReference type="ARBA" id="ARBA00023136"/>
    </source>
</evidence>
<comment type="subcellular location">
    <subcellularLocation>
        <location evidence="1">Membrane</location>
        <topology evidence="1">Multi-pass membrane protein</topology>
    </subcellularLocation>
</comment>
<gene>
    <name evidence="8" type="ORF">GS597_00585</name>
</gene>
<keyword evidence="3 6" id="KW-0812">Transmembrane</keyword>
<dbReference type="EMBL" id="WVIC01000001">
    <property type="protein sequence ID" value="NCJ05038.1"/>
    <property type="molecule type" value="Genomic_DNA"/>
</dbReference>
<proteinExistence type="inferred from homology"/>
<keyword evidence="5 6" id="KW-0472">Membrane</keyword>
<name>A0A8K1ZVS5_9CYAN</name>
<feature type="domain" description="EamA" evidence="7">
    <location>
        <begin position="2"/>
        <end position="133"/>
    </location>
</feature>
<accession>A0A8K1ZVS5</accession>
<evidence type="ECO:0000256" key="3">
    <source>
        <dbReference type="ARBA" id="ARBA00022692"/>
    </source>
</evidence>
<reference evidence="8" key="1">
    <citation type="submission" date="2019-12" db="EMBL/GenBank/DDBJ databases">
        <title>High-Quality draft genome sequences of three cyanobacteria isolated from the limestone walls of the Old Cathedral of Coimbra.</title>
        <authorList>
            <person name="Tiago I."/>
            <person name="Soares F."/>
            <person name="Portugal A."/>
        </authorList>
    </citation>
    <scope>NUCLEOTIDE SEQUENCE [LARGE SCALE GENOMIC DNA]</scope>
    <source>
        <strain evidence="8">C</strain>
    </source>
</reference>
<feature type="transmembrane region" description="Helical" evidence="6">
    <location>
        <begin position="182"/>
        <end position="201"/>
    </location>
</feature>
<evidence type="ECO:0000256" key="1">
    <source>
        <dbReference type="ARBA" id="ARBA00004141"/>
    </source>
</evidence>
<feature type="transmembrane region" description="Helical" evidence="6">
    <location>
        <begin position="116"/>
        <end position="132"/>
    </location>
</feature>
<feature type="transmembrane region" description="Helical" evidence="6">
    <location>
        <begin position="239"/>
        <end position="262"/>
    </location>
</feature>
<evidence type="ECO:0000256" key="2">
    <source>
        <dbReference type="ARBA" id="ARBA00007362"/>
    </source>
</evidence>
<evidence type="ECO:0000313" key="9">
    <source>
        <dbReference type="Proteomes" id="UP000607397"/>
    </source>
</evidence>
<feature type="transmembrane region" description="Helical" evidence="6">
    <location>
        <begin position="213"/>
        <end position="233"/>
    </location>
</feature>
<protein>
    <submittedName>
        <fullName evidence="8">EamA family transporter</fullName>
    </submittedName>
</protein>
<feature type="transmembrane region" description="Helical" evidence="6">
    <location>
        <begin position="153"/>
        <end position="170"/>
    </location>
</feature>
<dbReference type="AlphaFoldDB" id="A0A8K1ZVS5"/>
<evidence type="ECO:0000259" key="7">
    <source>
        <dbReference type="Pfam" id="PF00892"/>
    </source>
</evidence>
<dbReference type="GO" id="GO:0016020">
    <property type="term" value="C:membrane"/>
    <property type="evidence" value="ECO:0007669"/>
    <property type="project" value="UniProtKB-SubCell"/>
</dbReference>
<dbReference type="RefSeq" id="WP_161823508.1">
    <property type="nucleotide sequence ID" value="NZ_WVIC01000001.1"/>
</dbReference>
<dbReference type="InterPro" id="IPR037185">
    <property type="entry name" value="EmrE-like"/>
</dbReference>
<feature type="domain" description="EamA" evidence="7">
    <location>
        <begin position="156"/>
        <end position="285"/>
    </location>
</feature>
<dbReference type="Pfam" id="PF00892">
    <property type="entry name" value="EamA"/>
    <property type="match status" value="2"/>
</dbReference>
<evidence type="ECO:0000256" key="4">
    <source>
        <dbReference type="ARBA" id="ARBA00022989"/>
    </source>
</evidence>
<comment type="caution">
    <text evidence="8">The sequence shown here is derived from an EMBL/GenBank/DDBJ whole genome shotgun (WGS) entry which is preliminary data.</text>
</comment>
<dbReference type="SUPFAM" id="SSF103481">
    <property type="entry name" value="Multidrug resistance efflux transporter EmrE"/>
    <property type="match status" value="2"/>
</dbReference>
<feature type="transmembrane region" description="Helical" evidence="6">
    <location>
        <begin position="88"/>
        <end position="110"/>
    </location>
</feature>
<keyword evidence="9" id="KW-1185">Reference proteome</keyword>
<dbReference type="InterPro" id="IPR000620">
    <property type="entry name" value="EamA_dom"/>
</dbReference>
<organism evidence="8 9">
    <name type="scientific">Petrachloros mirabilis ULC683</name>
    <dbReference type="NCBI Taxonomy" id="2781853"/>
    <lineage>
        <taxon>Bacteria</taxon>
        <taxon>Bacillati</taxon>
        <taxon>Cyanobacteriota</taxon>
        <taxon>Cyanophyceae</taxon>
        <taxon>Synechococcales</taxon>
        <taxon>Petrachlorosaceae</taxon>
        <taxon>Petrachloros</taxon>
        <taxon>Petrachloros mirabilis</taxon>
    </lineage>
</organism>
<dbReference type="PANTHER" id="PTHR22911:SF6">
    <property type="entry name" value="SOLUTE CARRIER FAMILY 35 MEMBER G1"/>
    <property type="match status" value="1"/>
</dbReference>